<evidence type="ECO:0000256" key="1">
    <source>
        <dbReference type="SAM" id="MobiDB-lite"/>
    </source>
</evidence>
<feature type="chain" id="PRO_5047010709" evidence="3">
    <location>
        <begin position="22"/>
        <end position="478"/>
    </location>
</feature>
<feature type="region of interest" description="Disordered" evidence="1">
    <location>
        <begin position="307"/>
        <end position="374"/>
    </location>
</feature>
<feature type="compositionally biased region" description="Polar residues" evidence="1">
    <location>
        <begin position="468"/>
        <end position="478"/>
    </location>
</feature>
<feature type="transmembrane region" description="Helical" evidence="2">
    <location>
        <begin position="258"/>
        <end position="281"/>
    </location>
</feature>
<organism evidence="4 5">
    <name type="scientific">Marasmiellus scandens</name>
    <dbReference type="NCBI Taxonomy" id="2682957"/>
    <lineage>
        <taxon>Eukaryota</taxon>
        <taxon>Fungi</taxon>
        <taxon>Dikarya</taxon>
        <taxon>Basidiomycota</taxon>
        <taxon>Agaricomycotina</taxon>
        <taxon>Agaricomycetes</taxon>
        <taxon>Agaricomycetidae</taxon>
        <taxon>Agaricales</taxon>
        <taxon>Marasmiineae</taxon>
        <taxon>Omphalotaceae</taxon>
        <taxon>Marasmiellus</taxon>
    </lineage>
</organism>
<keyword evidence="2" id="KW-0472">Membrane</keyword>
<evidence type="ECO:0000256" key="2">
    <source>
        <dbReference type="SAM" id="Phobius"/>
    </source>
</evidence>
<evidence type="ECO:0000256" key="3">
    <source>
        <dbReference type="SAM" id="SignalP"/>
    </source>
</evidence>
<dbReference type="Proteomes" id="UP001498398">
    <property type="component" value="Unassembled WGS sequence"/>
</dbReference>
<protein>
    <submittedName>
        <fullName evidence="4">Uncharacterized protein</fullName>
    </submittedName>
</protein>
<gene>
    <name evidence="4" type="ORF">VKT23_003129</name>
</gene>
<sequence length="478" mass="50473">MLSAITTVIPLILLSCRPVFAEITDFLPQSFEFNYTPQGQAVPVPITTQCETIHLTWARNAGDPGPSPVAPYLLQIYTSAFVFPFIVDAGSSLNFDWQVPFGPGTLYQICMFDKNGNTGGCQGMYTVIANSSTPSCNNATFPLGPLDVEAVVHDGPLSQYGWIDQCTDIQVTPKNGTPPYIFTVAPTLHPPWNITSDTMSSMNWTVQLSWASSFFISVVDADGNFWSYGPLHSGGNGPTTCLSKSSPQEDDGVSTTTAIGAGVGGAIGGLLLGGALAIFFFRQRRRSDAVYMDLAQRSPTRAFIDPFPPTPGAGSHMSGNGSLSGPGSTGYVVEPFTLPGEPRSPTDSNTRGSGHEHTGSGSESAPGRSNVYVVHHDGGRAPVTVYHADGTEVVELPPRYIDGNTVSTYGSSTSDPLSGDEMGYSGQQRSSMGVEPSSPAGTATAGPAFLQQQRQPGERPRKAPRATRGQSSLPSSDS</sequence>
<evidence type="ECO:0000313" key="5">
    <source>
        <dbReference type="Proteomes" id="UP001498398"/>
    </source>
</evidence>
<feature type="signal peptide" evidence="3">
    <location>
        <begin position="1"/>
        <end position="21"/>
    </location>
</feature>
<keyword evidence="2" id="KW-0812">Transmembrane</keyword>
<reference evidence="4 5" key="1">
    <citation type="submission" date="2024-01" db="EMBL/GenBank/DDBJ databases">
        <title>A draft genome for the cacao thread blight pathogen Marasmiellus scandens.</title>
        <authorList>
            <person name="Baruah I.K."/>
            <person name="Leung J."/>
            <person name="Bukari Y."/>
            <person name="Amoako-Attah I."/>
            <person name="Meinhardt L.W."/>
            <person name="Bailey B.A."/>
            <person name="Cohen S.P."/>
        </authorList>
    </citation>
    <scope>NUCLEOTIDE SEQUENCE [LARGE SCALE GENOMIC DNA]</scope>
    <source>
        <strain evidence="4 5">GH-19</strain>
    </source>
</reference>
<feature type="compositionally biased region" description="Polar residues" evidence="1">
    <location>
        <begin position="404"/>
        <end position="416"/>
    </location>
</feature>
<accession>A0ABR1JWT4</accession>
<comment type="caution">
    <text evidence="4">The sequence shown here is derived from an EMBL/GenBank/DDBJ whole genome shotgun (WGS) entry which is preliminary data.</text>
</comment>
<evidence type="ECO:0000313" key="4">
    <source>
        <dbReference type="EMBL" id="KAK7468625.1"/>
    </source>
</evidence>
<keyword evidence="5" id="KW-1185">Reference proteome</keyword>
<keyword evidence="2" id="KW-1133">Transmembrane helix</keyword>
<name>A0ABR1JWT4_9AGAR</name>
<proteinExistence type="predicted"/>
<dbReference type="EMBL" id="JBANRG010000003">
    <property type="protein sequence ID" value="KAK7468625.1"/>
    <property type="molecule type" value="Genomic_DNA"/>
</dbReference>
<feature type="region of interest" description="Disordered" evidence="1">
    <location>
        <begin position="399"/>
        <end position="478"/>
    </location>
</feature>
<keyword evidence="3" id="KW-0732">Signal</keyword>